<organism evidence="7 8">
    <name type="scientific">Lottia gigantea</name>
    <name type="common">Giant owl limpet</name>
    <dbReference type="NCBI Taxonomy" id="225164"/>
    <lineage>
        <taxon>Eukaryota</taxon>
        <taxon>Metazoa</taxon>
        <taxon>Spiralia</taxon>
        <taxon>Lophotrochozoa</taxon>
        <taxon>Mollusca</taxon>
        <taxon>Gastropoda</taxon>
        <taxon>Patellogastropoda</taxon>
        <taxon>Lottioidea</taxon>
        <taxon>Lottiidae</taxon>
        <taxon>Lottia</taxon>
    </lineage>
</organism>
<dbReference type="Pfam" id="PF01900">
    <property type="entry name" value="RNase_P_Rpp14"/>
    <property type="match status" value="1"/>
</dbReference>
<comment type="subcellular location">
    <subcellularLocation>
        <location evidence="6">Nucleus</location>
        <location evidence="6">Nucleolus</location>
    </subcellularLocation>
</comment>
<dbReference type="HOGENOM" id="CLU_086710_2_0_1"/>
<name>V4AJU5_LOTGI</name>
<evidence type="ECO:0000256" key="2">
    <source>
        <dbReference type="ARBA" id="ARBA00022552"/>
    </source>
</evidence>
<reference evidence="7 8" key="1">
    <citation type="journal article" date="2013" name="Nature">
        <title>Insights into bilaterian evolution from three spiralian genomes.</title>
        <authorList>
            <person name="Simakov O."/>
            <person name="Marletaz F."/>
            <person name="Cho S.J."/>
            <person name="Edsinger-Gonzales E."/>
            <person name="Havlak P."/>
            <person name="Hellsten U."/>
            <person name="Kuo D.H."/>
            <person name="Larsson T."/>
            <person name="Lv J."/>
            <person name="Arendt D."/>
            <person name="Savage R."/>
            <person name="Osoegawa K."/>
            <person name="de Jong P."/>
            <person name="Grimwood J."/>
            <person name="Chapman J.A."/>
            <person name="Shapiro H."/>
            <person name="Aerts A."/>
            <person name="Otillar R.P."/>
            <person name="Terry A.Y."/>
            <person name="Boore J.L."/>
            <person name="Grigoriev I.V."/>
            <person name="Lindberg D.R."/>
            <person name="Seaver E.C."/>
            <person name="Weisblat D.A."/>
            <person name="Putnam N.H."/>
            <person name="Rokhsar D.S."/>
        </authorList>
    </citation>
    <scope>NUCLEOTIDE SEQUENCE [LARGE SCALE GENOMIC DNA]</scope>
</reference>
<dbReference type="GeneID" id="20248628"/>
<dbReference type="GO" id="GO:0001682">
    <property type="term" value="P:tRNA 5'-leader removal"/>
    <property type="evidence" value="ECO:0007669"/>
    <property type="project" value="InterPro"/>
</dbReference>
<dbReference type="RefSeq" id="XP_009051952.1">
    <property type="nucleotide sequence ID" value="XM_009053704.1"/>
</dbReference>
<evidence type="ECO:0000256" key="4">
    <source>
        <dbReference type="ARBA" id="ARBA00023242"/>
    </source>
</evidence>
<keyword evidence="8" id="KW-1185">Reference proteome</keyword>
<dbReference type="STRING" id="225164.V4AJU5"/>
<protein>
    <recommendedName>
        <fullName evidence="5 6">Ribonuclease P/MRP protein subunit POP5</fullName>
    </recommendedName>
</protein>
<dbReference type="GO" id="GO:0030677">
    <property type="term" value="C:ribonuclease P complex"/>
    <property type="evidence" value="ECO:0007669"/>
    <property type="project" value="InterPro"/>
</dbReference>
<evidence type="ECO:0000256" key="6">
    <source>
        <dbReference type="PIRNR" id="PIRNR023803"/>
    </source>
</evidence>
<dbReference type="PIRSF" id="PIRSF023803">
    <property type="entry name" value="Ribonuclease_P_prd"/>
    <property type="match status" value="1"/>
</dbReference>
<keyword evidence="2" id="KW-0698">rRNA processing</keyword>
<dbReference type="GO" id="GO:0005730">
    <property type="term" value="C:nucleolus"/>
    <property type="evidence" value="ECO:0007669"/>
    <property type="project" value="UniProtKB-SubCell"/>
</dbReference>
<dbReference type="SUPFAM" id="SSF160350">
    <property type="entry name" value="Rnp2-like"/>
    <property type="match status" value="1"/>
</dbReference>
<comment type="function">
    <text evidence="6">Component of ribonuclease P, a protein complex that generates mature tRNA molecules by cleaving their 5'-ends.</text>
</comment>
<evidence type="ECO:0000256" key="5">
    <source>
        <dbReference type="ARBA" id="ARBA00044198"/>
    </source>
</evidence>
<dbReference type="InterPro" id="IPR038085">
    <property type="entry name" value="Rnp2-like_sf"/>
</dbReference>
<dbReference type="KEGG" id="lgi:LOTGIDRAFT_231547"/>
<dbReference type="InterPro" id="IPR016819">
    <property type="entry name" value="RNase_P/MRP_POP5"/>
</dbReference>
<accession>V4AJU5</accession>
<dbReference type="CTD" id="20248628"/>
<keyword evidence="4 6" id="KW-0539">Nucleus</keyword>
<dbReference type="PANTHER" id="PTHR48414">
    <property type="entry name" value="POP5 HOMOLOG, RIBONUCLEASE P_MRP SUBUNIT"/>
    <property type="match status" value="1"/>
</dbReference>
<dbReference type="Proteomes" id="UP000030746">
    <property type="component" value="Unassembled WGS sequence"/>
</dbReference>
<dbReference type="GO" id="GO:0033204">
    <property type="term" value="F:ribonuclease P RNA binding"/>
    <property type="evidence" value="ECO:0007669"/>
    <property type="project" value="InterPro"/>
</dbReference>
<dbReference type="InterPro" id="IPR002759">
    <property type="entry name" value="Pop5/Rpp14/Rnp2-like"/>
</dbReference>
<dbReference type="GO" id="GO:0006364">
    <property type="term" value="P:rRNA processing"/>
    <property type="evidence" value="ECO:0007669"/>
    <property type="project" value="UniProtKB-KW"/>
</dbReference>
<dbReference type="Gene3D" id="3.30.70.3250">
    <property type="entry name" value="Ribonuclease P, Pop5 subunit"/>
    <property type="match status" value="1"/>
</dbReference>
<gene>
    <name evidence="7" type="ORF">LOTGIDRAFT_231547</name>
</gene>
<evidence type="ECO:0000313" key="8">
    <source>
        <dbReference type="Proteomes" id="UP000030746"/>
    </source>
</evidence>
<dbReference type="EMBL" id="KB201305">
    <property type="protein sequence ID" value="ESO97352.1"/>
    <property type="molecule type" value="Genomic_DNA"/>
</dbReference>
<keyword evidence="3 6" id="KW-0819">tRNA processing</keyword>
<proteinExistence type="inferred from homology"/>
<evidence type="ECO:0000256" key="3">
    <source>
        <dbReference type="ARBA" id="ARBA00022694"/>
    </source>
</evidence>
<sequence>MSDLSCDSLHLPAFRYIVFEIVFVNKKPVEYVLNNYDVNTAIRAAVLQAHGDFGLGILQNSLHVKYMSNHQDVILVKARRGAHKLLQTAVTMFLKKIKTFDVVCRTLHIGGTIKACQKFLLQYYRKQLPALMLKCSNLDEMKEIQEVILSTCCGLESDKKLGCLT</sequence>
<dbReference type="OMA" id="HCFLFIR"/>
<dbReference type="AlphaFoldDB" id="V4AJU5"/>
<evidence type="ECO:0000313" key="7">
    <source>
        <dbReference type="EMBL" id="ESO97352.1"/>
    </source>
</evidence>
<comment type="similarity">
    <text evidence="1 6">Belongs to the eukaryotic/archaeal RNase P protein component 2 family.</text>
</comment>
<dbReference type="PANTHER" id="PTHR48414:SF1">
    <property type="entry name" value="POP5 HOMOLOG, RIBONUCLEASE P_MRP SUBUNIT"/>
    <property type="match status" value="1"/>
</dbReference>
<dbReference type="OrthoDB" id="24745at2759"/>
<evidence type="ECO:0000256" key="1">
    <source>
        <dbReference type="ARBA" id="ARBA00010800"/>
    </source>
</evidence>